<accession>A0A5S6PET4</accession>
<dbReference type="Proteomes" id="UP000006672">
    <property type="component" value="Unassembled WGS sequence"/>
</dbReference>
<proteinExistence type="predicted"/>
<dbReference type="WBParaSite" id="Bm17978.1">
    <property type="protein sequence ID" value="Bm17978.1"/>
    <property type="gene ID" value="WBGene00269120"/>
</dbReference>
<reference evidence="3" key="3">
    <citation type="submission" date="2019-12" db="UniProtKB">
        <authorList>
            <consortium name="WormBaseParasite"/>
        </authorList>
    </citation>
    <scope>IDENTIFICATION</scope>
</reference>
<accession>A0A4E9EUQ3</accession>
<evidence type="ECO:0000313" key="2">
    <source>
        <dbReference type="Proteomes" id="UP000006672"/>
    </source>
</evidence>
<name>A0A4E9EUQ3_BRUMA</name>
<evidence type="ECO:0000313" key="3">
    <source>
        <dbReference type="WBParaSite" id="Bm17978.1"/>
    </source>
</evidence>
<keyword evidence="2" id="KW-1185">Reference proteome</keyword>
<reference evidence="2" key="1">
    <citation type="journal article" date="2007" name="Science">
        <title>Draft genome of the filarial nematode parasite Brugia malayi.</title>
        <authorList>
            <person name="Ghedin E."/>
            <person name="Wang S."/>
            <person name="Spiro D."/>
            <person name="Caler E."/>
            <person name="Zhao Q."/>
            <person name="Crabtree J."/>
            <person name="Allen J.E."/>
            <person name="Delcher A.L."/>
            <person name="Guiliano D.B."/>
            <person name="Miranda-Saavedra D."/>
            <person name="Angiuoli S.V."/>
            <person name="Creasy T."/>
            <person name="Amedeo P."/>
            <person name="Haas B."/>
            <person name="El-Sayed N.M."/>
            <person name="Wortman J.R."/>
            <person name="Feldblyum T."/>
            <person name="Tallon L."/>
            <person name="Schatz M."/>
            <person name="Shumway M."/>
            <person name="Koo H."/>
            <person name="Salzberg S.L."/>
            <person name="Schobel S."/>
            <person name="Pertea M."/>
            <person name="Pop M."/>
            <person name="White O."/>
            <person name="Barton G.J."/>
            <person name="Carlow C.K."/>
            <person name="Crawford M.J."/>
            <person name="Daub J."/>
            <person name="Dimmic M.W."/>
            <person name="Estes C.F."/>
            <person name="Foster J.M."/>
            <person name="Ganatra M."/>
            <person name="Gregory W.F."/>
            <person name="Johnson N.M."/>
            <person name="Jin J."/>
            <person name="Komuniecki R."/>
            <person name="Korf I."/>
            <person name="Kumar S."/>
            <person name="Laney S."/>
            <person name="Li B.W."/>
            <person name="Li W."/>
            <person name="Lindblom T.H."/>
            <person name="Lustigman S."/>
            <person name="Ma D."/>
            <person name="Maina C.V."/>
            <person name="Martin D.M."/>
            <person name="McCarter J.P."/>
            <person name="McReynolds L."/>
            <person name="Mitreva M."/>
            <person name="Nutman T.B."/>
            <person name="Parkinson J."/>
            <person name="Peregrin-Alvarez J.M."/>
            <person name="Poole C."/>
            <person name="Ren Q."/>
            <person name="Saunders L."/>
            <person name="Sluder A.E."/>
            <person name="Smith K."/>
            <person name="Stanke M."/>
            <person name="Unnasch T.R."/>
            <person name="Ware J."/>
            <person name="Wei A.D."/>
            <person name="Weil G."/>
            <person name="Williams D.J."/>
            <person name="Zhang Y."/>
            <person name="Williams S.A."/>
            <person name="Fraser-Liggett C."/>
            <person name="Slatko B."/>
            <person name="Blaxter M.L."/>
            <person name="Scott A.L."/>
        </authorList>
    </citation>
    <scope>NUCLEOTIDE SEQUENCE</scope>
    <source>
        <strain evidence="2">FR3</strain>
    </source>
</reference>
<evidence type="ECO:0000313" key="1">
    <source>
        <dbReference type="EMBL" id="VIO87981.1"/>
    </source>
</evidence>
<dbReference type="RefSeq" id="XP_042930527.1">
    <property type="nucleotide sequence ID" value="XM_043074593.1"/>
</dbReference>
<gene>
    <name evidence="1 3" type="primary">Bm17978</name>
    <name evidence="1" type="ORF">BM_BM17978</name>
</gene>
<dbReference type="CTD" id="66059104"/>
<dbReference type="AlphaFoldDB" id="A0A4E9EUQ3"/>
<dbReference type="GeneID" id="66059104"/>
<dbReference type="EMBL" id="CAAKNF010000196">
    <property type="protein sequence ID" value="VIO87981.1"/>
    <property type="molecule type" value="Genomic_DNA"/>
</dbReference>
<sequence>MAQFDIGSRSEKEEMIKLMNPASIKHEEWSNVRSRLNRHGELRWSATLSFLAGELSEPLARPDGWIFTRPGRLYCLHVEQCASSVCTCDMGRAA</sequence>
<protein>
    <submittedName>
        <fullName evidence="1 3">Uncharacterized protein</fullName>
    </submittedName>
</protein>
<organism evidence="1">
    <name type="scientific">Brugia malayi</name>
    <name type="common">Filarial nematode worm</name>
    <dbReference type="NCBI Taxonomy" id="6279"/>
    <lineage>
        <taxon>Eukaryota</taxon>
        <taxon>Metazoa</taxon>
        <taxon>Ecdysozoa</taxon>
        <taxon>Nematoda</taxon>
        <taxon>Chromadorea</taxon>
        <taxon>Rhabditida</taxon>
        <taxon>Spirurina</taxon>
        <taxon>Spiruromorpha</taxon>
        <taxon>Filarioidea</taxon>
        <taxon>Onchocercidae</taxon>
        <taxon>Brugia</taxon>
    </lineage>
</organism>
<dbReference type="KEGG" id="bmy:BM_BM17978"/>
<reference evidence="1" key="2">
    <citation type="submission" date="2019-04" db="EMBL/GenBank/DDBJ databases">
        <authorList>
            <person name="Howe K."/>
            <person name="Paulini M."/>
            <person name="Williams G."/>
        </authorList>
    </citation>
    <scope>NUCLEOTIDE SEQUENCE [LARGE SCALE GENOMIC DNA]</scope>
    <source>
        <strain evidence="1">FR3</strain>
    </source>
</reference>